<dbReference type="PROSITE" id="PS51186">
    <property type="entry name" value="GNAT"/>
    <property type="match status" value="1"/>
</dbReference>
<dbReference type="RefSeq" id="WP_075083795.1">
    <property type="nucleotide sequence ID" value="NZ_CP042912.1"/>
</dbReference>
<keyword evidence="6" id="KW-1185">Reference proteome</keyword>
<accession>A0A5B9PHB1</accession>
<dbReference type="GO" id="GO:0016747">
    <property type="term" value="F:acyltransferase activity, transferring groups other than amino-acyl groups"/>
    <property type="evidence" value="ECO:0007669"/>
    <property type="project" value="InterPro"/>
</dbReference>
<dbReference type="Gene3D" id="3.40.630.30">
    <property type="match status" value="1"/>
</dbReference>
<name>A0A5B9PHB1_9BACT</name>
<proteinExistence type="inferred from homology"/>
<sequence length="189" mass="21514">MIPQPTLRTSRLELRQFCPADEQRVALLANDEQLARNLRSFSYPYDVEDARNWISELSSEWDQGKSVVFGVCLRPADSGPAKLVGAIGIVLDRQSNRGELGYWVGRDYWGQGIATEACLSMLDFAFSQLGLNKVTAECLVRNPASARVLEKVQMRQEGYFENHFRKNETDEYCDVRVFGLLRTAWNART</sequence>
<dbReference type="STRING" id="980251.GCA_001642875_01003"/>
<dbReference type="PANTHER" id="PTHR43792">
    <property type="entry name" value="GNAT FAMILY, PUTATIVE (AFU_ORTHOLOGUE AFUA_3G00765)-RELATED-RELATED"/>
    <property type="match status" value="1"/>
</dbReference>
<dbReference type="SUPFAM" id="SSF55729">
    <property type="entry name" value="Acyl-CoA N-acyltransferases (Nat)"/>
    <property type="match status" value="1"/>
</dbReference>
<dbReference type="KEGG" id="mff:MFFC18_45660"/>
<dbReference type="OrthoDB" id="9795206at2"/>
<gene>
    <name evidence="5" type="primary">ydaF</name>
    <name evidence="5" type="ORF">MFFC18_45660</name>
</gene>
<dbReference type="AlphaFoldDB" id="A0A5B9PHB1"/>
<evidence type="ECO:0000256" key="1">
    <source>
        <dbReference type="ARBA" id="ARBA00022679"/>
    </source>
</evidence>
<evidence type="ECO:0000313" key="5">
    <source>
        <dbReference type="EMBL" id="QEG24645.1"/>
    </source>
</evidence>
<dbReference type="InterPro" id="IPR000182">
    <property type="entry name" value="GNAT_dom"/>
</dbReference>
<keyword evidence="2 5" id="KW-0012">Acyltransferase</keyword>
<evidence type="ECO:0000256" key="3">
    <source>
        <dbReference type="ARBA" id="ARBA00038502"/>
    </source>
</evidence>
<keyword evidence="1 5" id="KW-0808">Transferase</keyword>
<dbReference type="EC" id="2.3.1.-" evidence="5"/>
<reference evidence="5 6" key="1">
    <citation type="submission" date="2019-08" db="EMBL/GenBank/DDBJ databases">
        <title>Deep-cultivation of Planctomycetes and their phenomic and genomic characterization uncovers novel biology.</title>
        <authorList>
            <person name="Wiegand S."/>
            <person name="Jogler M."/>
            <person name="Boedeker C."/>
            <person name="Pinto D."/>
            <person name="Vollmers J."/>
            <person name="Rivas-Marin E."/>
            <person name="Kohn T."/>
            <person name="Peeters S.H."/>
            <person name="Heuer A."/>
            <person name="Rast P."/>
            <person name="Oberbeckmann S."/>
            <person name="Bunk B."/>
            <person name="Jeske O."/>
            <person name="Meyerdierks A."/>
            <person name="Storesund J.E."/>
            <person name="Kallscheuer N."/>
            <person name="Luecker S."/>
            <person name="Lage O.M."/>
            <person name="Pohl T."/>
            <person name="Merkel B.J."/>
            <person name="Hornburger P."/>
            <person name="Mueller R.-W."/>
            <person name="Bruemmer F."/>
            <person name="Labrenz M."/>
            <person name="Spormann A.M."/>
            <person name="Op den Camp H."/>
            <person name="Overmann J."/>
            <person name="Amann R."/>
            <person name="Jetten M.S.M."/>
            <person name="Mascher T."/>
            <person name="Medema M.H."/>
            <person name="Devos D.P."/>
            <person name="Kaster A.-K."/>
            <person name="Ovreas L."/>
            <person name="Rohde M."/>
            <person name="Galperin M.Y."/>
            <person name="Jogler C."/>
        </authorList>
    </citation>
    <scope>NUCLEOTIDE SEQUENCE [LARGE SCALE GENOMIC DNA]</scope>
    <source>
        <strain evidence="5 6">FC18</strain>
    </source>
</reference>
<dbReference type="InterPro" id="IPR051531">
    <property type="entry name" value="N-acetyltransferase"/>
</dbReference>
<evidence type="ECO:0000256" key="2">
    <source>
        <dbReference type="ARBA" id="ARBA00023315"/>
    </source>
</evidence>
<comment type="similarity">
    <text evidence="3">Belongs to the acetyltransferase family. RimJ subfamily.</text>
</comment>
<evidence type="ECO:0000259" key="4">
    <source>
        <dbReference type="PROSITE" id="PS51186"/>
    </source>
</evidence>
<dbReference type="EMBL" id="CP042912">
    <property type="protein sequence ID" value="QEG24645.1"/>
    <property type="molecule type" value="Genomic_DNA"/>
</dbReference>
<organism evidence="5 6">
    <name type="scientific">Mariniblastus fucicola</name>
    <dbReference type="NCBI Taxonomy" id="980251"/>
    <lineage>
        <taxon>Bacteria</taxon>
        <taxon>Pseudomonadati</taxon>
        <taxon>Planctomycetota</taxon>
        <taxon>Planctomycetia</taxon>
        <taxon>Pirellulales</taxon>
        <taxon>Pirellulaceae</taxon>
        <taxon>Mariniblastus</taxon>
    </lineage>
</organism>
<dbReference type="Proteomes" id="UP000322214">
    <property type="component" value="Chromosome"/>
</dbReference>
<evidence type="ECO:0000313" key="6">
    <source>
        <dbReference type="Proteomes" id="UP000322214"/>
    </source>
</evidence>
<dbReference type="InterPro" id="IPR016181">
    <property type="entry name" value="Acyl_CoA_acyltransferase"/>
</dbReference>
<feature type="domain" description="N-acetyltransferase" evidence="4">
    <location>
        <begin position="36"/>
        <end position="176"/>
    </location>
</feature>
<protein>
    <submittedName>
        <fullName evidence="5">Ribosomal N-acetyltransferase YdaF</fullName>
        <ecNumber evidence="5">2.3.1.-</ecNumber>
    </submittedName>
</protein>
<dbReference type="PANTHER" id="PTHR43792:SF8">
    <property type="entry name" value="[RIBOSOMAL PROTEIN US5]-ALANINE N-ACETYLTRANSFERASE"/>
    <property type="match status" value="1"/>
</dbReference>
<dbReference type="Pfam" id="PF13302">
    <property type="entry name" value="Acetyltransf_3"/>
    <property type="match status" value="1"/>
</dbReference>